<dbReference type="Proteomes" id="UP000593568">
    <property type="component" value="Unassembled WGS sequence"/>
</dbReference>
<reference evidence="2 3" key="1">
    <citation type="journal article" date="2019" name="Genome Biol. Evol.">
        <title>Insights into the evolution of the New World diploid cottons (Gossypium, subgenus Houzingenia) based on genome sequencing.</title>
        <authorList>
            <person name="Grover C.E."/>
            <person name="Arick M.A. 2nd"/>
            <person name="Thrash A."/>
            <person name="Conover J.L."/>
            <person name="Sanders W.S."/>
            <person name="Peterson D.G."/>
            <person name="Frelichowski J.E."/>
            <person name="Scheffler J.A."/>
            <person name="Scheffler B.E."/>
            <person name="Wendel J.F."/>
        </authorList>
    </citation>
    <scope>NUCLEOTIDE SEQUENCE [LARGE SCALE GENOMIC DNA]</scope>
    <source>
        <strain evidence="2">8</strain>
        <tissue evidence="2">Leaf</tissue>
    </source>
</reference>
<dbReference type="InterPro" id="IPR012337">
    <property type="entry name" value="RNaseH-like_sf"/>
</dbReference>
<dbReference type="Pfam" id="PF13456">
    <property type="entry name" value="RVT_3"/>
    <property type="match status" value="1"/>
</dbReference>
<name>A0A7J9EMC3_9ROSI</name>
<dbReference type="Gene3D" id="3.30.420.10">
    <property type="entry name" value="Ribonuclease H-like superfamily/Ribonuclease H"/>
    <property type="match status" value="1"/>
</dbReference>
<feature type="domain" description="RNase H type-1" evidence="1">
    <location>
        <begin position="172"/>
        <end position="294"/>
    </location>
</feature>
<dbReference type="AlphaFoldDB" id="A0A7J9EMC3"/>
<organism evidence="2 3">
    <name type="scientific">Gossypium trilobum</name>
    <dbReference type="NCBI Taxonomy" id="34281"/>
    <lineage>
        <taxon>Eukaryota</taxon>
        <taxon>Viridiplantae</taxon>
        <taxon>Streptophyta</taxon>
        <taxon>Embryophyta</taxon>
        <taxon>Tracheophyta</taxon>
        <taxon>Spermatophyta</taxon>
        <taxon>Magnoliopsida</taxon>
        <taxon>eudicotyledons</taxon>
        <taxon>Gunneridae</taxon>
        <taxon>Pentapetalae</taxon>
        <taxon>rosids</taxon>
        <taxon>malvids</taxon>
        <taxon>Malvales</taxon>
        <taxon>Malvaceae</taxon>
        <taxon>Malvoideae</taxon>
        <taxon>Gossypium</taxon>
    </lineage>
</organism>
<dbReference type="PANTHER" id="PTHR47074">
    <property type="entry name" value="BNAC02G40300D PROTEIN"/>
    <property type="match status" value="1"/>
</dbReference>
<dbReference type="InterPro" id="IPR044730">
    <property type="entry name" value="RNase_H-like_dom_plant"/>
</dbReference>
<sequence length="320" mass="37462">MVHELYGDIVGDRIRNLPIISNGPNDRMIWFHNTHDYYTTKSAYSWLLLKQTSHELLPTNVKISFVKQNFRRECSRLIDKKYFHCIDWLEDAMRILDRKAFEDLITTLWNSWNNRNNFFFRGKEEEARIVWERVKTLNHDFCIHNIVNKPIILVTPIVQKWEKLPNGFVKINVDATVLNNKTGFGVIIRDCDGFVIGGGGGGGFKDDFMTTEWAELYAFEEGINLAHSFNVENAIFETNCTNIVNRIKKRKEDHVTIIGHRTKEIHKSMELFTKVEVKWINRSCNKVADLICKLALSNCNMFFGMDYQRDIHDIVIHDSI</sequence>
<accession>A0A7J9EMC3</accession>
<dbReference type="PANTHER" id="PTHR47074:SF48">
    <property type="entry name" value="POLYNUCLEOTIDYL TRANSFERASE, RIBONUCLEASE H-LIKE SUPERFAMILY PROTEIN"/>
    <property type="match status" value="1"/>
</dbReference>
<proteinExistence type="predicted"/>
<dbReference type="GO" id="GO:0003676">
    <property type="term" value="F:nucleic acid binding"/>
    <property type="evidence" value="ECO:0007669"/>
    <property type="project" value="InterPro"/>
</dbReference>
<gene>
    <name evidence="2" type="ORF">Gotri_009399</name>
</gene>
<evidence type="ECO:0000313" key="3">
    <source>
        <dbReference type="Proteomes" id="UP000593568"/>
    </source>
</evidence>
<keyword evidence="3" id="KW-1185">Reference proteome</keyword>
<evidence type="ECO:0000313" key="2">
    <source>
        <dbReference type="EMBL" id="MBA0774173.1"/>
    </source>
</evidence>
<protein>
    <recommendedName>
        <fullName evidence="1">RNase H type-1 domain-containing protein</fullName>
    </recommendedName>
</protein>
<dbReference type="InterPro" id="IPR052929">
    <property type="entry name" value="RNase_H-like_EbsB-rel"/>
</dbReference>
<comment type="caution">
    <text evidence="2">The sequence shown here is derived from an EMBL/GenBank/DDBJ whole genome shotgun (WGS) entry which is preliminary data.</text>
</comment>
<dbReference type="CDD" id="cd06222">
    <property type="entry name" value="RNase_H_like"/>
    <property type="match status" value="1"/>
</dbReference>
<dbReference type="InterPro" id="IPR002156">
    <property type="entry name" value="RNaseH_domain"/>
</dbReference>
<dbReference type="GO" id="GO:0004523">
    <property type="term" value="F:RNA-DNA hybrid ribonuclease activity"/>
    <property type="evidence" value="ECO:0007669"/>
    <property type="project" value="InterPro"/>
</dbReference>
<dbReference type="EMBL" id="JABEZW010000009">
    <property type="protein sequence ID" value="MBA0774173.1"/>
    <property type="molecule type" value="Genomic_DNA"/>
</dbReference>
<dbReference type="InterPro" id="IPR036397">
    <property type="entry name" value="RNaseH_sf"/>
</dbReference>
<dbReference type="SUPFAM" id="SSF53098">
    <property type="entry name" value="Ribonuclease H-like"/>
    <property type="match status" value="1"/>
</dbReference>
<evidence type="ECO:0000259" key="1">
    <source>
        <dbReference type="Pfam" id="PF13456"/>
    </source>
</evidence>